<name>A0A8J6Y5N9_9BACT</name>
<dbReference type="Proteomes" id="UP000598633">
    <property type="component" value="Unassembled WGS sequence"/>
</dbReference>
<comment type="caution">
    <text evidence="2">The sequence shown here is derived from an EMBL/GenBank/DDBJ whole genome shotgun (WGS) entry which is preliminary data.</text>
</comment>
<dbReference type="InterPro" id="IPR048844">
    <property type="entry name" value="LpdD_chaperone-like"/>
</dbReference>
<proteinExistence type="predicted"/>
<gene>
    <name evidence="2" type="ORF">IFJ97_01530</name>
</gene>
<sequence length="140" mass="14694">MPIIEHAEVAVESSQAWVEDPESGRRIGAWVTSVGEDLVVAVGGGQKPHVGCVVLAQPSPSKTKAGGWTVSCSVLTIPPHKEEPIARGVATRVAEAFGRVTVVTAGVHDDNLDAEGIAIYLRLGKELAEAIVTHLSILEK</sequence>
<reference evidence="2 3" key="1">
    <citation type="submission" date="2020-08" db="EMBL/GenBank/DDBJ databases">
        <title>Acidobacteriota in marine sediments use diverse sulfur dissimilation pathways.</title>
        <authorList>
            <person name="Wasmund K."/>
        </authorList>
    </citation>
    <scope>NUCLEOTIDE SEQUENCE [LARGE SCALE GENOMIC DNA]</scope>
    <source>
        <strain evidence="2">MAG AM3-A</strain>
    </source>
</reference>
<evidence type="ECO:0000259" key="1">
    <source>
        <dbReference type="Pfam" id="PF21758"/>
    </source>
</evidence>
<feature type="domain" description="Prenylated flavin chaperone LpdD-like" evidence="1">
    <location>
        <begin position="24"/>
        <end position="135"/>
    </location>
</feature>
<dbReference type="EMBL" id="JACXWA010000021">
    <property type="protein sequence ID" value="MBD3870024.1"/>
    <property type="molecule type" value="Genomic_DNA"/>
</dbReference>
<dbReference type="AlphaFoldDB" id="A0A8J6Y5N9"/>
<dbReference type="Pfam" id="PF21758">
    <property type="entry name" value="PAC_bac"/>
    <property type="match status" value="1"/>
</dbReference>
<evidence type="ECO:0000313" key="2">
    <source>
        <dbReference type="EMBL" id="MBD3870024.1"/>
    </source>
</evidence>
<evidence type="ECO:0000313" key="3">
    <source>
        <dbReference type="Proteomes" id="UP000598633"/>
    </source>
</evidence>
<organism evidence="2 3">
    <name type="scientific">Candidatus Sulfomarinibacter kjeldsenii</name>
    <dbReference type="NCBI Taxonomy" id="2885994"/>
    <lineage>
        <taxon>Bacteria</taxon>
        <taxon>Pseudomonadati</taxon>
        <taxon>Acidobacteriota</taxon>
        <taxon>Thermoanaerobaculia</taxon>
        <taxon>Thermoanaerobaculales</taxon>
        <taxon>Candidatus Sulfomarinibacteraceae</taxon>
        <taxon>Candidatus Sulfomarinibacter</taxon>
    </lineage>
</organism>
<accession>A0A8J6Y5N9</accession>
<protein>
    <recommendedName>
        <fullName evidence="1">Prenylated flavin chaperone LpdD-like domain-containing protein</fullName>
    </recommendedName>
</protein>